<dbReference type="EMBL" id="AP012342">
    <property type="protein sequence ID" value="BAM06094.1"/>
    <property type="molecule type" value="Genomic_DNA"/>
</dbReference>
<dbReference type="AlphaFoldDB" id="I0ILE5"/>
<dbReference type="PANTHER" id="PTHR43155:SF2">
    <property type="entry name" value="CYCLIC DI-GMP PHOSPHODIESTERASE PA4108"/>
    <property type="match status" value="1"/>
</dbReference>
<dbReference type="eggNOG" id="COG2206">
    <property type="taxonomic scope" value="Bacteria"/>
</dbReference>
<dbReference type="PATRIC" id="fig|1162668.3.peg.435"/>
<dbReference type="Gene3D" id="1.10.3210.10">
    <property type="entry name" value="Hypothetical protein af1432"/>
    <property type="match status" value="1"/>
</dbReference>
<dbReference type="KEGG" id="lfc:LFE_0373"/>
<dbReference type="CDD" id="cd00077">
    <property type="entry name" value="HDc"/>
    <property type="match status" value="1"/>
</dbReference>
<evidence type="ECO:0000259" key="2">
    <source>
        <dbReference type="PROSITE" id="PS51832"/>
    </source>
</evidence>
<protein>
    <submittedName>
        <fullName evidence="3">Putative metal dependent phosphohydrolase</fullName>
    </submittedName>
</protein>
<organism evidence="3 4">
    <name type="scientific">Leptospirillum ferrooxidans (strain C2-3)</name>
    <dbReference type="NCBI Taxonomy" id="1162668"/>
    <lineage>
        <taxon>Bacteria</taxon>
        <taxon>Pseudomonadati</taxon>
        <taxon>Nitrospirota</taxon>
        <taxon>Nitrospiria</taxon>
        <taxon>Nitrospirales</taxon>
        <taxon>Nitrospiraceae</taxon>
        <taxon>Leptospirillum</taxon>
    </lineage>
</organism>
<feature type="compositionally biased region" description="Basic and acidic residues" evidence="1">
    <location>
        <begin position="462"/>
        <end position="473"/>
    </location>
</feature>
<dbReference type="SMART" id="SM00471">
    <property type="entry name" value="HDc"/>
    <property type="match status" value="1"/>
</dbReference>
<dbReference type="Pfam" id="PF11871">
    <property type="entry name" value="DUF3391"/>
    <property type="match status" value="1"/>
</dbReference>
<dbReference type="InterPro" id="IPR003607">
    <property type="entry name" value="HD/PDEase_dom"/>
</dbReference>
<evidence type="ECO:0000313" key="3">
    <source>
        <dbReference type="EMBL" id="BAM06094.1"/>
    </source>
</evidence>
<dbReference type="Pfam" id="PF13487">
    <property type="entry name" value="HD_5"/>
    <property type="match status" value="1"/>
</dbReference>
<sequence length="473" mass="53072">MEKENDSIVKHSQIPHSRKKNSIAYQRVSCSQNTLQAFKRGLSMHKTIPVDKLTVGMEVISLDKSWLETNILFHRFKIRSGDEIRKLKENGIRMVTVNIEDERDQISQQKGTGKHSDPPLQEENDIAPEFQTLEIKTPHAIREWNALQEKTVAVVAKSFDNIRKKLSFDVLPLKEQVAQTLEMTLKNPSNNSFLLTLSEVDDESYVHSANTMVLTISLAARSGVPREELAKWGLAALLHDIGKSLIPLDVLKKPGKLTPSEWDIMKKHPQLGHSILSKSKDEVISGLCATVCIEHHERKNGAGYPYGIDIKELNPVSRSLMVLDIYEALTAGRIYASPLSPAKTLAYILETEIHRLDPKAIAELVRMIGVYPVGSLVELADGRIAMVSEYKNPDTHAGQVNLLVLFSSRSKPVDEPFHITLPLIDRNTVTQTFHPRELGISPSEVFRYIETPGPEFPEEPQAEEKVRDQALPG</sequence>
<dbReference type="Proteomes" id="UP000007382">
    <property type="component" value="Chromosome"/>
</dbReference>
<name>I0ILE5_LEPFC</name>
<feature type="domain" description="HD-GYP" evidence="2">
    <location>
        <begin position="182"/>
        <end position="380"/>
    </location>
</feature>
<proteinExistence type="predicted"/>
<keyword evidence="3" id="KW-0378">Hydrolase</keyword>
<reference evidence="3 4" key="1">
    <citation type="journal article" date="2012" name="J. Bacteriol.">
        <title>Complete Genome Sequence of Leptospirillum ferrooxidans Strain C2-3, Isolated from a Fresh Volcanic Ash Deposit on the Island of Miyake, Japan.</title>
        <authorList>
            <person name="Fujimura R."/>
            <person name="Sato Y."/>
            <person name="Nishizawa T."/>
            <person name="Oshima K."/>
            <person name="Kim S.-W."/>
            <person name="Hattori M."/>
            <person name="Kamijo T."/>
            <person name="Ohta H."/>
        </authorList>
    </citation>
    <scope>NUCLEOTIDE SEQUENCE [LARGE SCALE GENOMIC DNA]</scope>
    <source>
        <strain evidence="3 4">C2-3</strain>
    </source>
</reference>
<evidence type="ECO:0000313" key="4">
    <source>
        <dbReference type="Proteomes" id="UP000007382"/>
    </source>
</evidence>
<reference evidence="4" key="2">
    <citation type="submission" date="2012-03" db="EMBL/GenBank/DDBJ databases">
        <title>The complete genome sequence of the pioneer microbe on fresh volcanic deposit, Leptospirillum ferrooxidans strain C2-3.</title>
        <authorList>
            <person name="Fujimura R."/>
            <person name="Sato Y."/>
            <person name="Nishizawa T."/>
            <person name="Nanba K."/>
            <person name="Oshima K."/>
            <person name="Hattori M."/>
            <person name="Kamijo T."/>
            <person name="Ohta H."/>
        </authorList>
    </citation>
    <scope>NUCLEOTIDE SEQUENCE [LARGE SCALE GENOMIC DNA]</scope>
    <source>
        <strain evidence="4">C2-3</strain>
    </source>
</reference>
<feature type="region of interest" description="Disordered" evidence="1">
    <location>
        <begin position="1"/>
        <end position="21"/>
    </location>
</feature>
<dbReference type="STRING" id="1162668.LFE_0373"/>
<dbReference type="GO" id="GO:0016787">
    <property type="term" value="F:hydrolase activity"/>
    <property type="evidence" value="ECO:0007669"/>
    <property type="project" value="UniProtKB-KW"/>
</dbReference>
<evidence type="ECO:0000256" key="1">
    <source>
        <dbReference type="SAM" id="MobiDB-lite"/>
    </source>
</evidence>
<dbReference type="PANTHER" id="PTHR43155">
    <property type="entry name" value="CYCLIC DI-GMP PHOSPHODIESTERASE PA4108-RELATED"/>
    <property type="match status" value="1"/>
</dbReference>
<keyword evidence="4" id="KW-1185">Reference proteome</keyword>
<dbReference type="InterPro" id="IPR037522">
    <property type="entry name" value="HD_GYP_dom"/>
</dbReference>
<feature type="region of interest" description="Disordered" evidence="1">
    <location>
        <begin position="101"/>
        <end position="122"/>
    </location>
</feature>
<gene>
    <name evidence="3" type="ordered locus">LFE_0373</name>
</gene>
<accession>I0ILE5</accession>
<dbReference type="InterPro" id="IPR021812">
    <property type="entry name" value="DUF3391"/>
</dbReference>
<dbReference type="HOGENOM" id="CLU_000445_92_1_0"/>
<feature type="region of interest" description="Disordered" evidence="1">
    <location>
        <begin position="452"/>
        <end position="473"/>
    </location>
</feature>
<dbReference type="PROSITE" id="PS51832">
    <property type="entry name" value="HD_GYP"/>
    <property type="match status" value="1"/>
</dbReference>
<dbReference type="SUPFAM" id="SSF109604">
    <property type="entry name" value="HD-domain/PDEase-like"/>
    <property type="match status" value="1"/>
</dbReference>